<feature type="transmembrane region" description="Helical" evidence="5">
    <location>
        <begin position="368"/>
        <end position="389"/>
    </location>
</feature>
<keyword evidence="8" id="KW-1185">Reference proteome</keyword>
<dbReference type="PANTHER" id="PTHR22773">
    <property type="entry name" value="NADH DEHYDROGENASE"/>
    <property type="match status" value="1"/>
</dbReference>
<dbReference type="HAMAP" id="MF_00445">
    <property type="entry name" value="NDH1_NuoN_1"/>
    <property type="match status" value="1"/>
</dbReference>
<feature type="transmembrane region" description="Helical" evidence="5">
    <location>
        <begin position="233"/>
        <end position="258"/>
    </location>
</feature>
<evidence type="ECO:0000256" key="5">
    <source>
        <dbReference type="SAM" id="Phobius"/>
    </source>
</evidence>
<feature type="transmembrane region" description="Helical" evidence="5">
    <location>
        <begin position="142"/>
        <end position="161"/>
    </location>
</feature>
<comment type="subcellular location">
    <subcellularLocation>
        <location evidence="1">Membrane</location>
        <topology evidence="1">Multi-pass membrane protein</topology>
    </subcellularLocation>
</comment>
<dbReference type="Proteomes" id="UP001430377">
    <property type="component" value="Unassembled WGS sequence"/>
</dbReference>
<comment type="caution">
    <text evidence="7">The sequence shown here is derived from an EMBL/GenBank/DDBJ whole genome shotgun (WGS) entry which is preliminary data.</text>
</comment>
<feature type="transmembrane region" description="Helical" evidence="5">
    <location>
        <begin position="87"/>
        <end position="107"/>
    </location>
</feature>
<feature type="transmembrane region" description="Helical" evidence="5">
    <location>
        <begin position="173"/>
        <end position="194"/>
    </location>
</feature>
<feature type="transmembrane region" description="Helical" evidence="5">
    <location>
        <begin position="305"/>
        <end position="325"/>
    </location>
</feature>
<keyword evidence="2 5" id="KW-0812">Transmembrane</keyword>
<feature type="transmembrane region" description="Helical" evidence="5">
    <location>
        <begin position="337"/>
        <end position="356"/>
    </location>
</feature>
<evidence type="ECO:0000256" key="2">
    <source>
        <dbReference type="ARBA" id="ARBA00022692"/>
    </source>
</evidence>
<dbReference type="GO" id="GO:0008137">
    <property type="term" value="F:NADH dehydrogenase (ubiquinone) activity"/>
    <property type="evidence" value="ECO:0007669"/>
    <property type="project" value="InterPro"/>
</dbReference>
<evidence type="ECO:0000259" key="6">
    <source>
        <dbReference type="Pfam" id="PF00361"/>
    </source>
</evidence>
<gene>
    <name evidence="7" type="ORF">EGH21_15870</name>
</gene>
<feature type="transmembrane region" description="Helical" evidence="5">
    <location>
        <begin position="6"/>
        <end position="27"/>
    </location>
</feature>
<dbReference type="InterPro" id="IPR001750">
    <property type="entry name" value="ND/Mrp_TM"/>
</dbReference>
<dbReference type="InterPro" id="IPR010096">
    <property type="entry name" value="NADH-Q_OxRdtase_suN/2"/>
</dbReference>
<feature type="transmembrane region" description="Helical" evidence="5">
    <location>
        <begin position="444"/>
        <end position="464"/>
    </location>
</feature>
<protein>
    <submittedName>
        <fullName evidence="7">NADH-quinone oxidoreductase subunit N</fullName>
    </submittedName>
</protein>
<dbReference type="PRINTS" id="PR01434">
    <property type="entry name" value="NADHDHGNASE5"/>
</dbReference>
<evidence type="ECO:0000256" key="3">
    <source>
        <dbReference type="ARBA" id="ARBA00022989"/>
    </source>
</evidence>
<keyword evidence="4 5" id="KW-0472">Membrane</keyword>
<feature type="domain" description="NADH:quinone oxidoreductase/Mrp antiporter transmembrane" evidence="6">
    <location>
        <begin position="136"/>
        <end position="460"/>
    </location>
</feature>
<evidence type="ECO:0000313" key="7">
    <source>
        <dbReference type="EMBL" id="MBX0324507.1"/>
    </source>
</evidence>
<dbReference type="GO" id="GO:0042773">
    <property type="term" value="P:ATP synthesis coupled electron transport"/>
    <property type="evidence" value="ECO:0007669"/>
    <property type="project" value="InterPro"/>
</dbReference>
<name>A0AAW4PW71_9EURY</name>
<dbReference type="EMBL" id="RKLR01000007">
    <property type="protein sequence ID" value="MBX0324507.1"/>
    <property type="molecule type" value="Genomic_DNA"/>
</dbReference>
<dbReference type="NCBIfam" id="TIGR01770">
    <property type="entry name" value="NDH_I_N"/>
    <property type="match status" value="1"/>
</dbReference>
<feature type="transmembrane region" description="Helical" evidence="5">
    <location>
        <begin position="119"/>
        <end position="136"/>
    </location>
</feature>
<proteinExistence type="inferred from homology"/>
<dbReference type="RefSeq" id="WP_220619463.1">
    <property type="nucleotide sequence ID" value="NZ_RKLR01000007.1"/>
</dbReference>
<dbReference type="GO" id="GO:0016020">
    <property type="term" value="C:membrane"/>
    <property type="evidence" value="ECO:0007669"/>
    <property type="project" value="UniProtKB-SubCell"/>
</dbReference>
<sequence>MVHQLPSWAGLAPALALAATALVLLLVDSVDPDTTNTSLLGGVSVVGSLASLAFAVWFIFGGTGIPTSEGGVGTPVLFNGQLVVDQMALFFMIIVASVTALVTLASTDYVENHAYQAEFYALVLLAATGMSVLSAANSLATAFVALELVSLPSYALVAFLKKNRGSVEAGLKYFLIGAVSSAVFAYGISLVYAATGVLRFDGVATAIESGTVQTVVDGTVQAQAGSPAVPMSVLGVGIMMVIGGVAFKIAAVPFQFWAPEAYEGAPAPISAFLSSASKAAGFVLAFRTFAVAFPIESLVSSGEALNWFVVFQVLAIATMFVGNFAAATQEKVKRMMAYSSVGHAGYILIGLAALSATGDGMALSMSAGMAHLLVYGFMNTGAFLFIALAEYWGVGRRFEDYNGLGRQAPLACAAMTVFLFSLAGLPIGGGFFSKFYLFSATLDVGAWSLAAALVINSALSLFYYSRVVKAMWIEEPTGDRSIESYPTGLYTAIVSAAVVTVLLIPGFDYVSSLAFRAVELL</sequence>
<dbReference type="Pfam" id="PF00361">
    <property type="entry name" value="Proton_antipo_M"/>
    <property type="match status" value="1"/>
</dbReference>
<accession>A0AAW4PW71</accession>
<keyword evidence="3 5" id="KW-1133">Transmembrane helix</keyword>
<dbReference type="AlphaFoldDB" id="A0AAW4PW71"/>
<organism evidence="7 8">
    <name type="scientific">Haloarcula rubra</name>
    <dbReference type="NCBI Taxonomy" id="2487747"/>
    <lineage>
        <taxon>Archaea</taxon>
        <taxon>Methanobacteriati</taxon>
        <taxon>Methanobacteriota</taxon>
        <taxon>Stenosarchaea group</taxon>
        <taxon>Halobacteria</taxon>
        <taxon>Halobacteriales</taxon>
        <taxon>Haloarculaceae</taxon>
        <taxon>Haloarcula</taxon>
    </lineage>
</organism>
<reference evidence="7 8" key="1">
    <citation type="submission" date="2021-06" db="EMBL/GenBank/DDBJ databases">
        <title>Halomicroarcula sp. a new haloarchaeum isolated from saline soil.</title>
        <authorList>
            <person name="Duran-Viseras A."/>
            <person name="Sanchez-Porro C."/>
            <person name="Ventosa A."/>
        </authorList>
    </citation>
    <scope>NUCLEOTIDE SEQUENCE [LARGE SCALE GENOMIC DNA]</scope>
    <source>
        <strain evidence="7 8">F13</strain>
    </source>
</reference>
<evidence type="ECO:0000313" key="8">
    <source>
        <dbReference type="Proteomes" id="UP001430377"/>
    </source>
</evidence>
<evidence type="ECO:0000256" key="1">
    <source>
        <dbReference type="ARBA" id="ARBA00004141"/>
    </source>
</evidence>
<feature type="transmembrane region" description="Helical" evidence="5">
    <location>
        <begin position="485"/>
        <end position="507"/>
    </location>
</feature>
<feature type="transmembrane region" description="Helical" evidence="5">
    <location>
        <begin position="410"/>
        <end position="432"/>
    </location>
</feature>
<evidence type="ECO:0000256" key="4">
    <source>
        <dbReference type="ARBA" id="ARBA00023136"/>
    </source>
</evidence>
<feature type="transmembrane region" description="Helical" evidence="5">
    <location>
        <begin position="39"/>
        <end position="60"/>
    </location>
</feature>